<dbReference type="KEGG" id="dpi:BN4_20015"/>
<dbReference type="EMBL" id="FO203427">
    <property type="protein sequence ID" value="CCH50077.1"/>
    <property type="molecule type" value="Genomic_DNA"/>
</dbReference>
<dbReference type="PATRIC" id="fig|879567.3.peg.3058"/>
<gene>
    <name evidence="1" type="ordered locus">BN4_20015</name>
</gene>
<dbReference type="eggNOG" id="ENOG5031DC0">
    <property type="taxonomic scope" value="Bacteria"/>
</dbReference>
<protein>
    <submittedName>
        <fullName evidence="1">Uncharacterized protein</fullName>
    </submittedName>
</protein>
<organism evidence="1 2">
    <name type="scientific">Pseudodesulfovibrio piezophilus (strain DSM 21447 / JCM 15486 / C1TLV30)</name>
    <name type="common">Desulfovibrio piezophilus</name>
    <dbReference type="NCBI Taxonomy" id="1322246"/>
    <lineage>
        <taxon>Bacteria</taxon>
        <taxon>Pseudomonadati</taxon>
        <taxon>Thermodesulfobacteriota</taxon>
        <taxon>Desulfovibrionia</taxon>
        <taxon>Desulfovibrionales</taxon>
        <taxon>Desulfovibrionaceae</taxon>
    </lineage>
</organism>
<proteinExistence type="predicted"/>
<evidence type="ECO:0000313" key="1">
    <source>
        <dbReference type="EMBL" id="CCH50077.1"/>
    </source>
</evidence>
<dbReference type="HOGENOM" id="CLU_179157_0_0_7"/>
<name>M1WU08_PSEP2</name>
<dbReference type="AlphaFoldDB" id="M1WU08"/>
<reference evidence="2" key="2">
    <citation type="journal article" date="2013" name="Stand. Genomic Sci.">
        <title>Complete genome sequence of Desulfocapsa sulfexigens, a marine deltaproteobacterium specialized in disproportionating inorganic sulfur compounds.</title>
        <authorList>
            <person name="Finster K.W."/>
            <person name="Kjeldsen K.U."/>
            <person name="Kube M."/>
            <person name="Reinhardt R."/>
            <person name="Mussmann M."/>
            <person name="Amann R."/>
            <person name="Schreiber L."/>
        </authorList>
    </citation>
    <scope>NUCLEOTIDE SEQUENCE [LARGE SCALE GENOMIC DNA]</scope>
    <source>
        <strain evidence="2">DSM 10523 / SB164P1</strain>
    </source>
</reference>
<evidence type="ECO:0000313" key="2">
    <source>
        <dbReference type="Proteomes" id="UP000011724"/>
    </source>
</evidence>
<reference evidence="1 2" key="1">
    <citation type="journal article" date="2013" name="PLoS ONE">
        <title>The first genomic and proteomic characterization of a deep-sea sulfate reducer: insights into the piezophilic lifestyle of Desulfovibrio piezophilus.</title>
        <authorList>
            <person name="Pradel N."/>
            <person name="Ji B."/>
            <person name="Gimenez G."/>
            <person name="Talla E."/>
            <person name="Lenoble P."/>
            <person name="Garel M."/>
            <person name="Tamburini C."/>
            <person name="Fourquet P."/>
            <person name="Lebrun R."/>
            <person name="Bertin P."/>
            <person name="Denis Y."/>
            <person name="Pophillat M."/>
            <person name="Barbe V."/>
            <person name="Ollivier B."/>
            <person name="Dolla A."/>
        </authorList>
    </citation>
    <scope>NUCLEOTIDE SEQUENCE [LARGE SCALE GENOMIC DNA]</scope>
    <source>
        <strain evidence="2">DSM 10523 / SB164P1</strain>
    </source>
</reference>
<sequence>MNPTRSGDGLGIELKVTLNQRVQEMSKEQEKVKKIYIGYHPRTHDGSSPQKRSLADSIEIMEAFNEEQIEERLKAELVEIACSDLCAVAVMETTICKVWQYI</sequence>
<accession>M1WU08</accession>
<keyword evidence="2" id="KW-1185">Reference proteome</keyword>
<dbReference type="Proteomes" id="UP000011724">
    <property type="component" value="Chromosome"/>
</dbReference>